<feature type="compositionally biased region" description="Basic and acidic residues" evidence="1">
    <location>
        <begin position="35"/>
        <end position="66"/>
    </location>
</feature>
<name>A0ABQ9Y8U9_9EUKA</name>
<comment type="caution">
    <text evidence="2">The sequence shown here is derived from an EMBL/GenBank/DDBJ whole genome shotgun (WGS) entry which is preliminary data.</text>
</comment>
<proteinExistence type="predicted"/>
<gene>
    <name evidence="2" type="ORF">BLNAU_4728</name>
</gene>
<evidence type="ECO:0000313" key="2">
    <source>
        <dbReference type="EMBL" id="KAK2960175.1"/>
    </source>
</evidence>
<evidence type="ECO:0000256" key="1">
    <source>
        <dbReference type="SAM" id="MobiDB-lite"/>
    </source>
</evidence>
<sequence length="77" mass="8817">MEGKDEQYAFGHFLRFIDKGLQAVGVDRNSPWMREQHAKEHDRRAKIAEQEGDHVRAQAERERAAANRDGGIQNNGD</sequence>
<dbReference type="EMBL" id="JARBJD010000024">
    <property type="protein sequence ID" value="KAK2960175.1"/>
    <property type="molecule type" value="Genomic_DNA"/>
</dbReference>
<evidence type="ECO:0000313" key="3">
    <source>
        <dbReference type="Proteomes" id="UP001281761"/>
    </source>
</evidence>
<reference evidence="2 3" key="1">
    <citation type="journal article" date="2022" name="bioRxiv">
        <title>Genomics of Preaxostyla Flagellates Illuminates Evolutionary Transitions and the Path Towards Mitochondrial Loss.</title>
        <authorList>
            <person name="Novak L.V.F."/>
            <person name="Treitli S.C."/>
            <person name="Pyrih J."/>
            <person name="Halakuc P."/>
            <person name="Pipaliya S.V."/>
            <person name="Vacek V."/>
            <person name="Brzon O."/>
            <person name="Soukal P."/>
            <person name="Eme L."/>
            <person name="Dacks J.B."/>
            <person name="Karnkowska A."/>
            <person name="Elias M."/>
            <person name="Hampl V."/>
        </authorList>
    </citation>
    <scope>NUCLEOTIDE SEQUENCE [LARGE SCALE GENOMIC DNA]</scope>
    <source>
        <strain evidence="2">NAU3</strain>
        <tissue evidence="2">Gut</tissue>
    </source>
</reference>
<organism evidence="2 3">
    <name type="scientific">Blattamonas nauphoetae</name>
    <dbReference type="NCBI Taxonomy" id="2049346"/>
    <lineage>
        <taxon>Eukaryota</taxon>
        <taxon>Metamonada</taxon>
        <taxon>Preaxostyla</taxon>
        <taxon>Oxymonadida</taxon>
        <taxon>Blattamonas</taxon>
    </lineage>
</organism>
<accession>A0ABQ9Y8U9</accession>
<protein>
    <submittedName>
        <fullName evidence="2">Uncharacterized protein</fullName>
    </submittedName>
</protein>
<keyword evidence="3" id="KW-1185">Reference proteome</keyword>
<dbReference type="Proteomes" id="UP001281761">
    <property type="component" value="Unassembled WGS sequence"/>
</dbReference>
<feature type="region of interest" description="Disordered" evidence="1">
    <location>
        <begin position="35"/>
        <end position="77"/>
    </location>
</feature>